<dbReference type="Gene3D" id="1.10.10.10">
    <property type="entry name" value="Winged helix-like DNA-binding domain superfamily/Winged helix DNA-binding domain"/>
    <property type="match status" value="1"/>
</dbReference>
<dbReference type="PANTHER" id="PTHR48111:SF28">
    <property type="entry name" value="TRANSCRIPTIONAL REGULATORY PROTEIN TCRX-RELATED"/>
    <property type="match status" value="1"/>
</dbReference>
<keyword evidence="5" id="KW-0804">Transcription</keyword>
<protein>
    <submittedName>
        <fullName evidence="10">Response regulator transcription factor</fullName>
    </submittedName>
</protein>
<dbReference type="Proteomes" id="UP000295217">
    <property type="component" value="Unassembled WGS sequence"/>
</dbReference>
<dbReference type="InterPro" id="IPR001867">
    <property type="entry name" value="OmpR/PhoB-type_DNA-bd"/>
</dbReference>
<dbReference type="GO" id="GO:0032993">
    <property type="term" value="C:protein-DNA complex"/>
    <property type="evidence" value="ECO:0007669"/>
    <property type="project" value="TreeGrafter"/>
</dbReference>
<dbReference type="PROSITE" id="PS50110">
    <property type="entry name" value="RESPONSE_REGULATORY"/>
    <property type="match status" value="1"/>
</dbReference>
<dbReference type="InterPro" id="IPR001789">
    <property type="entry name" value="Sig_transdc_resp-reg_receiver"/>
</dbReference>
<dbReference type="GO" id="GO:0000976">
    <property type="term" value="F:transcription cis-regulatory region binding"/>
    <property type="evidence" value="ECO:0007669"/>
    <property type="project" value="TreeGrafter"/>
</dbReference>
<dbReference type="GO" id="GO:0006355">
    <property type="term" value="P:regulation of DNA-templated transcription"/>
    <property type="evidence" value="ECO:0007669"/>
    <property type="project" value="InterPro"/>
</dbReference>
<dbReference type="CDD" id="cd17624">
    <property type="entry name" value="REC_OmpR_PmrA-like"/>
    <property type="match status" value="1"/>
</dbReference>
<evidence type="ECO:0000256" key="6">
    <source>
        <dbReference type="PROSITE-ProRule" id="PRU00169"/>
    </source>
</evidence>
<dbReference type="GO" id="GO:0000156">
    <property type="term" value="F:phosphorelay response regulator activity"/>
    <property type="evidence" value="ECO:0007669"/>
    <property type="project" value="TreeGrafter"/>
</dbReference>
<evidence type="ECO:0000313" key="11">
    <source>
        <dbReference type="Proteomes" id="UP000295217"/>
    </source>
</evidence>
<name>A0A4R5A9E1_9ACTN</name>
<dbReference type="OrthoDB" id="9812490at2"/>
<dbReference type="InterPro" id="IPR036388">
    <property type="entry name" value="WH-like_DNA-bd_sf"/>
</dbReference>
<evidence type="ECO:0000259" key="8">
    <source>
        <dbReference type="PROSITE" id="PS50110"/>
    </source>
</evidence>
<dbReference type="FunFam" id="1.10.10.10:FF:000005">
    <property type="entry name" value="Two-component system response regulator"/>
    <property type="match status" value="1"/>
</dbReference>
<feature type="modified residue" description="4-aspartylphosphate" evidence="6">
    <location>
        <position position="51"/>
    </location>
</feature>
<proteinExistence type="predicted"/>
<dbReference type="AlphaFoldDB" id="A0A4R5A9E1"/>
<dbReference type="EMBL" id="SMLB01000028">
    <property type="protein sequence ID" value="TDD67499.1"/>
    <property type="molecule type" value="Genomic_DNA"/>
</dbReference>
<dbReference type="Pfam" id="PF00486">
    <property type="entry name" value="Trans_reg_C"/>
    <property type="match status" value="1"/>
</dbReference>
<feature type="DNA-binding region" description="OmpR/PhoB-type" evidence="7">
    <location>
        <begin position="124"/>
        <end position="222"/>
    </location>
</feature>
<gene>
    <name evidence="10" type="ORF">E1262_18770</name>
</gene>
<dbReference type="GO" id="GO:0005829">
    <property type="term" value="C:cytosol"/>
    <property type="evidence" value="ECO:0007669"/>
    <property type="project" value="TreeGrafter"/>
</dbReference>
<dbReference type="PANTHER" id="PTHR48111">
    <property type="entry name" value="REGULATOR OF RPOS"/>
    <property type="match status" value="1"/>
</dbReference>
<evidence type="ECO:0000256" key="4">
    <source>
        <dbReference type="ARBA" id="ARBA00023125"/>
    </source>
</evidence>
<evidence type="ECO:0000256" key="1">
    <source>
        <dbReference type="ARBA" id="ARBA00022553"/>
    </source>
</evidence>
<keyword evidence="1 6" id="KW-0597">Phosphoprotein</keyword>
<dbReference type="SUPFAM" id="SSF52172">
    <property type="entry name" value="CheY-like"/>
    <property type="match status" value="1"/>
</dbReference>
<organism evidence="10 11">
    <name type="scientific">Jiangella aurantiaca</name>
    <dbReference type="NCBI Taxonomy" id="2530373"/>
    <lineage>
        <taxon>Bacteria</taxon>
        <taxon>Bacillati</taxon>
        <taxon>Actinomycetota</taxon>
        <taxon>Actinomycetes</taxon>
        <taxon>Jiangellales</taxon>
        <taxon>Jiangellaceae</taxon>
        <taxon>Jiangella</taxon>
    </lineage>
</organism>
<keyword evidence="11" id="KW-1185">Reference proteome</keyword>
<feature type="domain" description="Response regulatory" evidence="8">
    <location>
        <begin position="2"/>
        <end position="116"/>
    </location>
</feature>
<dbReference type="RefSeq" id="WP_132104665.1">
    <property type="nucleotide sequence ID" value="NZ_SMLB01000028.1"/>
</dbReference>
<reference evidence="10 11" key="1">
    <citation type="submission" date="2019-02" db="EMBL/GenBank/DDBJ databases">
        <title>Draft genome sequences of novel Actinobacteria.</title>
        <authorList>
            <person name="Sahin N."/>
            <person name="Ay H."/>
            <person name="Saygin H."/>
        </authorList>
    </citation>
    <scope>NUCLEOTIDE SEQUENCE [LARGE SCALE GENOMIC DNA]</scope>
    <source>
        <strain evidence="10 11">8K307</strain>
    </source>
</reference>
<dbReference type="InterPro" id="IPR039420">
    <property type="entry name" value="WalR-like"/>
</dbReference>
<keyword evidence="4 7" id="KW-0238">DNA-binding</keyword>
<dbReference type="InterPro" id="IPR011006">
    <property type="entry name" value="CheY-like_superfamily"/>
</dbReference>
<sequence length="224" mass="25049">MRLLIVEDDAGMADMLLRALRREGYAVDVVGTGEDALWGVQENEYDGVVLDAMIPAPDGFEVCRRMRAAGRWAPVLMLTARDAVPDRVRGLDAGADDYLTKPFALPELVARVRAITRRGPLERPVVLQVGDLTLDPVTHEVRRGAADIALSPKEFALLQELMRRPGEVLTRTHLLEHVWDFAYDGGSNVVDVYLRYLREKVDRPFGRNTLRTVRGAGYRLDPDA</sequence>
<evidence type="ECO:0000256" key="2">
    <source>
        <dbReference type="ARBA" id="ARBA00023012"/>
    </source>
</evidence>
<evidence type="ECO:0000256" key="3">
    <source>
        <dbReference type="ARBA" id="ARBA00023015"/>
    </source>
</evidence>
<dbReference type="CDD" id="cd00383">
    <property type="entry name" value="trans_reg_C"/>
    <property type="match status" value="1"/>
</dbReference>
<keyword evidence="3" id="KW-0805">Transcription regulation</keyword>
<dbReference type="Pfam" id="PF00072">
    <property type="entry name" value="Response_reg"/>
    <property type="match status" value="1"/>
</dbReference>
<dbReference type="PROSITE" id="PS51755">
    <property type="entry name" value="OMPR_PHOB"/>
    <property type="match status" value="1"/>
</dbReference>
<dbReference type="Gene3D" id="3.40.50.2300">
    <property type="match status" value="1"/>
</dbReference>
<evidence type="ECO:0000256" key="5">
    <source>
        <dbReference type="ARBA" id="ARBA00023163"/>
    </source>
</evidence>
<accession>A0A4R5A9E1</accession>
<comment type="caution">
    <text evidence="10">The sequence shown here is derived from an EMBL/GenBank/DDBJ whole genome shotgun (WGS) entry which is preliminary data.</text>
</comment>
<feature type="domain" description="OmpR/PhoB-type" evidence="9">
    <location>
        <begin position="124"/>
        <end position="222"/>
    </location>
</feature>
<keyword evidence="2" id="KW-0902">Two-component regulatory system</keyword>
<evidence type="ECO:0000259" key="9">
    <source>
        <dbReference type="PROSITE" id="PS51755"/>
    </source>
</evidence>
<evidence type="ECO:0000313" key="10">
    <source>
        <dbReference type="EMBL" id="TDD67499.1"/>
    </source>
</evidence>
<evidence type="ECO:0000256" key="7">
    <source>
        <dbReference type="PROSITE-ProRule" id="PRU01091"/>
    </source>
</evidence>
<dbReference type="Gene3D" id="6.10.250.690">
    <property type="match status" value="1"/>
</dbReference>
<dbReference type="SMART" id="SM00862">
    <property type="entry name" value="Trans_reg_C"/>
    <property type="match status" value="1"/>
</dbReference>
<dbReference type="SMART" id="SM00448">
    <property type="entry name" value="REC"/>
    <property type="match status" value="1"/>
</dbReference>